<evidence type="ECO:0000313" key="8">
    <source>
        <dbReference type="Proteomes" id="UP000075666"/>
    </source>
</evidence>
<accession>A0A150L6R7</accession>
<dbReference type="InterPro" id="IPR013762">
    <property type="entry name" value="Integrase-like_cat_sf"/>
</dbReference>
<keyword evidence="8" id="KW-1185">Reference proteome</keyword>
<organism evidence="7 8">
    <name type="scientific">Heyndrickxia sporothermodurans</name>
    <dbReference type="NCBI Taxonomy" id="46224"/>
    <lineage>
        <taxon>Bacteria</taxon>
        <taxon>Bacillati</taxon>
        <taxon>Bacillota</taxon>
        <taxon>Bacilli</taxon>
        <taxon>Bacillales</taxon>
        <taxon>Bacillaceae</taxon>
        <taxon>Heyndrickxia</taxon>
    </lineage>
</organism>
<dbReference type="EMBL" id="LQYN01000037">
    <property type="protein sequence ID" value="KYD07998.1"/>
    <property type="molecule type" value="Genomic_DNA"/>
</dbReference>
<dbReference type="GO" id="GO:0003677">
    <property type="term" value="F:DNA binding"/>
    <property type="evidence" value="ECO:0007669"/>
    <property type="project" value="UniProtKB-UniRule"/>
</dbReference>
<keyword evidence="3" id="KW-0233">DNA recombination</keyword>
<proteinExistence type="inferred from homology"/>
<dbReference type="Gene3D" id="1.10.150.130">
    <property type="match status" value="1"/>
</dbReference>
<dbReference type="InterPro" id="IPR050090">
    <property type="entry name" value="Tyrosine_recombinase_XerCD"/>
</dbReference>
<dbReference type="PANTHER" id="PTHR30349:SF41">
    <property type="entry name" value="INTEGRASE_RECOMBINASE PROTEIN MJ0367-RELATED"/>
    <property type="match status" value="1"/>
</dbReference>
<evidence type="ECO:0000313" key="7">
    <source>
        <dbReference type="EMBL" id="KYD07998.1"/>
    </source>
</evidence>
<dbReference type="SUPFAM" id="SSF56349">
    <property type="entry name" value="DNA breaking-rejoining enzymes"/>
    <property type="match status" value="1"/>
</dbReference>
<dbReference type="AlphaFoldDB" id="A0A150L6R7"/>
<dbReference type="InterPro" id="IPR010998">
    <property type="entry name" value="Integrase_recombinase_N"/>
</dbReference>
<dbReference type="CDD" id="cd01188">
    <property type="entry name" value="INT_RitA_C_like"/>
    <property type="match status" value="1"/>
</dbReference>
<protein>
    <recommendedName>
        <fullName evidence="9">Integrase</fullName>
    </recommendedName>
</protein>
<dbReference type="PATRIC" id="fig|46224.3.peg.2617"/>
<dbReference type="InterPro" id="IPR002104">
    <property type="entry name" value="Integrase_catalytic"/>
</dbReference>
<dbReference type="GO" id="GO:0006310">
    <property type="term" value="P:DNA recombination"/>
    <property type="evidence" value="ECO:0007669"/>
    <property type="project" value="UniProtKB-KW"/>
</dbReference>
<dbReference type="PANTHER" id="PTHR30349">
    <property type="entry name" value="PHAGE INTEGRASE-RELATED"/>
    <property type="match status" value="1"/>
</dbReference>
<feature type="domain" description="Tyr recombinase" evidence="5">
    <location>
        <begin position="215"/>
        <end position="401"/>
    </location>
</feature>
<dbReference type="Proteomes" id="UP000075666">
    <property type="component" value="Unassembled WGS sequence"/>
</dbReference>
<dbReference type="Gene3D" id="1.10.443.10">
    <property type="entry name" value="Intergrase catalytic core"/>
    <property type="match status" value="1"/>
</dbReference>
<evidence type="ECO:0000256" key="3">
    <source>
        <dbReference type="ARBA" id="ARBA00023172"/>
    </source>
</evidence>
<evidence type="ECO:0000259" key="5">
    <source>
        <dbReference type="PROSITE" id="PS51898"/>
    </source>
</evidence>
<dbReference type="PROSITE" id="PS51898">
    <property type="entry name" value="TYR_RECOMBINASE"/>
    <property type="match status" value="1"/>
</dbReference>
<evidence type="ECO:0000259" key="6">
    <source>
        <dbReference type="PROSITE" id="PS51900"/>
    </source>
</evidence>
<evidence type="ECO:0000256" key="1">
    <source>
        <dbReference type="ARBA" id="ARBA00008857"/>
    </source>
</evidence>
<dbReference type="GO" id="GO:0015074">
    <property type="term" value="P:DNA integration"/>
    <property type="evidence" value="ECO:0007669"/>
    <property type="project" value="InterPro"/>
</dbReference>
<dbReference type="STRING" id="46224.B4102_2914"/>
<feature type="domain" description="Core-binding (CB)" evidence="6">
    <location>
        <begin position="109"/>
        <end position="192"/>
    </location>
</feature>
<evidence type="ECO:0000256" key="4">
    <source>
        <dbReference type="PROSITE-ProRule" id="PRU01248"/>
    </source>
</evidence>
<keyword evidence="2 4" id="KW-0238">DNA-binding</keyword>
<comment type="caution">
    <text evidence="7">The sequence shown here is derived from an EMBL/GenBank/DDBJ whole genome shotgun (WGS) entry which is preliminary data.</text>
</comment>
<dbReference type="InterPro" id="IPR011010">
    <property type="entry name" value="DNA_brk_join_enz"/>
</dbReference>
<dbReference type="RefSeq" id="WP_066230473.1">
    <property type="nucleotide sequence ID" value="NZ_JALKTV010000076.1"/>
</dbReference>
<gene>
    <name evidence="7" type="ORF">B4102_2914</name>
</gene>
<dbReference type="InterPro" id="IPR044068">
    <property type="entry name" value="CB"/>
</dbReference>
<name>A0A150L6R7_9BACI</name>
<dbReference type="Pfam" id="PF00589">
    <property type="entry name" value="Phage_integrase"/>
    <property type="match status" value="1"/>
</dbReference>
<comment type="similarity">
    <text evidence="1">Belongs to the 'phage' integrase family.</text>
</comment>
<reference evidence="7 8" key="1">
    <citation type="submission" date="2016-01" db="EMBL/GenBank/DDBJ databases">
        <title>Genome Sequences of Twelve Sporeforming Bacillus Species Isolated from Foods.</title>
        <authorList>
            <person name="Berendsen E.M."/>
            <person name="Wells-Bennik M.H."/>
            <person name="Krawcyk A.O."/>
            <person name="De Jong A."/>
            <person name="Holsappel S."/>
            <person name="Eijlander R.T."/>
            <person name="Kuipers O.P."/>
        </authorList>
    </citation>
    <scope>NUCLEOTIDE SEQUENCE [LARGE SCALE GENOMIC DNA]</scope>
    <source>
        <strain evidence="7 8">B4102</strain>
    </source>
</reference>
<dbReference type="PROSITE" id="PS51900">
    <property type="entry name" value="CB"/>
    <property type="match status" value="1"/>
</dbReference>
<sequence length="407" mass="47400">MIDTTNLNLSELIQQATLHLNELEYSEGTKNRYVLNWKHLLKYAETRKHNTFSMELGHTFLSDYYGIKQGTTLSSSQVFKVRCINVLNEFRQNKTFRKCHQPIGQQVPTKFISILDKYIQAKKNLELSARTIQGKQIRIIHFLCFLDKRNLIDINTLVPYDVLAYLETLSEYSNSTKSGILFNLRDFLSFLVSQGYVESQLIQLFPVILSNKFERIPSFYSTEEIQKILLTVDRNTEIGRRDYIVLILAVQLGMRAGDIRHLKFENIKWHLDTIEFIQEKTKNPLRLPLMENLKFALIDYMKNSRPSSDDPHIFIRHRAPFIAFATGHVFWSTINKYMDAAGISINNRKHGLHSMRHSLASNLLKQNTPFPVITGVLGHENSNTTKLYLRIDIEQLRSVSLEVPYER</sequence>
<evidence type="ECO:0000256" key="2">
    <source>
        <dbReference type="ARBA" id="ARBA00023125"/>
    </source>
</evidence>
<dbReference type="OrthoDB" id="283809at2"/>
<evidence type="ECO:0008006" key="9">
    <source>
        <dbReference type="Google" id="ProtNLM"/>
    </source>
</evidence>